<keyword evidence="3" id="KW-0378">Hydrolase</keyword>
<dbReference type="Proteomes" id="UP001595867">
    <property type="component" value="Unassembled WGS sequence"/>
</dbReference>
<comment type="caution">
    <text evidence="5">The sequence shown here is derived from an EMBL/GenBank/DDBJ whole genome shotgun (WGS) entry which is preliminary data.</text>
</comment>
<evidence type="ECO:0000313" key="5">
    <source>
        <dbReference type="EMBL" id="MFC4067988.1"/>
    </source>
</evidence>
<name>A0ABV8IYS9_9ACTN</name>
<gene>
    <name evidence="5" type="ORF">ACFO0C_23910</name>
</gene>
<dbReference type="Pfam" id="PF04586">
    <property type="entry name" value="Peptidase_S78"/>
    <property type="match status" value="1"/>
</dbReference>
<organism evidence="5 6">
    <name type="scientific">Actinoplanes subglobosus</name>
    <dbReference type="NCBI Taxonomy" id="1547892"/>
    <lineage>
        <taxon>Bacteria</taxon>
        <taxon>Bacillati</taxon>
        <taxon>Actinomycetota</taxon>
        <taxon>Actinomycetes</taxon>
        <taxon>Micromonosporales</taxon>
        <taxon>Micromonosporaceae</taxon>
        <taxon>Actinoplanes</taxon>
    </lineage>
</organism>
<keyword evidence="6" id="KW-1185">Reference proteome</keyword>
<protein>
    <submittedName>
        <fullName evidence="5">HK97 family phage prohead protease</fullName>
    </submittedName>
</protein>
<dbReference type="InterPro" id="IPR006433">
    <property type="entry name" value="Prohead_protease"/>
</dbReference>
<dbReference type="RefSeq" id="WP_378068879.1">
    <property type="nucleotide sequence ID" value="NZ_JBHSBL010000018.1"/>
</dbReference>
<evidence type="ECO:0000256" key="2">
    <source>
        <dbReference type="ARBA" id="ARBA00022670"/>
    </source>
</evidence>
<accession>A0ABV8IYS9</accession>
<evidence type="ECO:0000259" key="4">
    <source>
        <dbReference type="Pfam" id="PF04586"/>
    </source>
</evidence>
<reference evidence="6" key="1">
    <citation type="journal article" date="2019" name="Int. J. Syst. Evol. Microbiol.">
        <title>The Global Catalogue of Microorganisms (GCM) 10K type strain sequencing project: providing services to taxonomists for standard genome sequencing and annotation.</title>
        <authorList>
            <consortium name="The Broad Institute Genomics Platform"/>
            <consortium name="The Broad Institute Genome Sequencing Center for Infectious Disease"/>
            <person name="Wu L."/>
            <person name="Ma J."/>
        </authorList>
    </citation>
    <scope>NUCLEOTIDE SEQUENCE [LARGE SCALE GENOMIC DNA]</scope>
    <source>
        <strain evidence="6">TBRC 5832</strain>
    </source>
</reference>
<dbReference type="GO" id="GO:0006508">
    <property type="term" value="P:proteolysis"/>
    <property type="evidence" value="ECO:0007669"/>
    <property type="project" value="UniProtKB-KW"/>
</dbReference>
<feature type="domain" description="Prohead serine protease" evidence="4">
    <location>
        <begin position="12"/>
        <end position="162"/>
    </location>
</feature>
<keyword evidence="1" id="KW-1188">Viral release from host cell</keyword>
<evidence type="ECO:0000256" key="1">
    <source>
        <dbReference type="ARBA" id="ARBA00022612"/>
    </source>
</evidence>
<keyword evidence="2 5" id="KW-0645">Protease</keyword>
<dbReference type="InterPro" id="IPR054613">
    <property type="entry name" value="Peptidase_S78_dom"/>
</dbReference>
<proteinExistence type="predicted"/>
<dbReference type="EMBL" id="JBHSBL010000018">
    <property type="protein sequence ID" value="MFC4067988.1"/>
    <property type="molecule type" value="Genomic_DNA"/>
</dbReference>
<dbReference type="NCBIfam" id="TIGR01543">
    <property type="entry name" value="proheadase_HK97"/>
    <property type="match status" value="1"/>
</dbReference>
<evidence type="ECO:0000313" key="6">
    <source>
        <dbReference type="Proteomes" id="UP001595867"/>
    </source>
</evidence>
<sequence>MTIERRTFASDVEHRSAGLNRRLIIGYAYKFRSLSRLMGGFREQILEGAGAESIRRDDIRALLNHDANFVLGRNTAGTLKLAEDSTGLHYEIQADERISYVSDLLIALERGDITHSSFGFRVNAGGQEWAKHEDGFTPLRSINSLTILDVSPVTYPAYLSSESSAV</sequence>
<evidence type="ECO:0000256" key="3">
    <source>
        <dbReference type="ARBA" id="ARBA00022801"/>
    </source>
</evidence>
<dbReference type="GO" id="GO:0008233">
    <property type="term" value="F:peptidase activity"/>
    <property type="evidence" value="ECO:0007669"/>
    <property type="project" value="UniProtKB-KW"/>
</dbReference>